<dbReference type="SUPFAM" id="SSF52954">
    <property type="entry name" value="Class II aaRS ABD-related"/>
    <property type="match status" value="1"/>
</dbReference>
<dbReference type="GO" id="GO:0002161">
    <property type="term" value="F:aminoacyl-tRNA deacylase activity"/>
    <property type="evidence" value="ECO:0007669"/>
    <property type="project" value="InterPro"/>
</dbReference>
<dbReference type="GO" id="GO:0005829">
    <property type="term" value="C:cytosol"/>
    <property type="evidence" value="ECO:0007669"/>
    <property type="project" value="TreeGrafter"/>
</dbReference>
<dbReference type="PRINTS" id="PR01046">
    <property type="entry name" value="TRNASYNTHPRO"/>
</dbReference>
<evidence type="ECO:0000313" key="13">
    <source>
        <dbReference type="Proteomes" id="UP000030428"/>
    </source>
</evidence>
<dbReference type="InterPro" id="IPR002314">
    <property type="entry name" value="aa-tRNA-synt_IIb"/>
</dbReference>
<evidence type="ECO:0000259" key="11">
    <source>
        <dbReference type="PROSITE" id="PS50862"/>
    </source>
</evidence>
<evidence type="ECO:0000256" key="4">
    <source>
        <dbReference type="ARBA" id="ARBA00022598"/>
    </source>
</evidence>
<evidence type="ECO:0000256" key="8">
    <source>
        <dbReference type="ARBA" id="ARBA00023146"/>
    </source>
</evidence>
<dbReference type="EMBL" id="JSZA02000087">
    <property type="protein sequence ID" value="TGO02709.1"/>
    <property type="molecule type" value="Genomic_DNA"/>
</dbReference>
<comment type="similarity">
    <text evidence="10">Belongs to the class-II aminoacyl-tRNA synthetase family. ProS type 1 subfamily.</text>
</comment>
<dbReference type="InterPro" id="IPR033730">
    <property type="entry name" value="ProRS_core_prok"/>
</dbReference>
<dbReference type="InterPro" id="IPR044140">
    <property type="entry name" value="ProRS_anticodon_short"/>
</dbReference>
<dbReference type="FunFam" id="3.30.930.10:FF:000043">
    <property type="entry name" value="Proline--tRNA ligase"/>
    <property type="match status" value="1"/>
</dbReference>
<dbReference type="InterPro" id="IPR036621">
    <property type="entry name" value="Anticodon-bd_dom_sf"/>
</dbReference>
<comment type="catalytic activity">
    <reaction evidence="9 10">
        <text>tRNA(Pro) + L-proline + ATP = L-prolyl-tRNA(Pro) + AMP + diphosphate</text>
        <dbReference type="Rhea" id="RHEA:14305"/>
        <dbReference type="Rhea" id="RHEA-COMP:9700"/>
        <dbReference type="Rhea" id="RHEA-COMP:9702"/>
        <dbReference type="ChEBI" id="CHEBI:30616"/>
        <dbReference type="ChEBI" id="CHEBI:33019"/>
        <dbReference type="ChEBI" id="CHEBI:60039"/>
        <dbReference type="ChEBI" id="CHEBI:78442"/>
        <dbReference type="ChEBI" id="CHEBI:78532"/>
        <dbReference type="ChEBI" id="CHEBI:456215"/>
        <dbReference type="EC" id="6.1.1.15"/>
    </reaction>
</comment>
<dbReference type="InterPro" id="IPR004154">
    <property type="entry name" value="Anticodon-bd"/>
</dbReference>
<dbReference type="InterPro" id="IPR036754">
    <property type="entry name" value="YbaK/aa-tRNA-synt-asso_dom_sf"/>
</dbReference>
<dbReference type="Gene3D" id="3.40.50.800">
    <property type="entry name" value="Anticodon-binding domain"/>
    <property type="match status" value="1"/>
</dbReference>
<dbReference type="Pfam" id="PF03129">
    <property type="entry name" value="HGTP_anticodon"/>
    <property type="match status" value="1"/>
</dbReference>
<dbReference type="Gene3D" id="3.90.960.10">
    <property type="entry name" value="YbaK/aminoacyl-tRNA synthetase-associated domain"/>
    <property type="match status" value="1"/>
</dbReference>
<dbReference type="InterPro" id="IPR002316">
    <property type="entry name" value="Pro-tRNA-ligase_IIa"/>
</dbReference>
<dbReference type="CDD" id="cd00779">
    <property type="entry name" value="ProRS_core_prok"/>
    <property type="match status" value="1"/>
</dbReference>
<dbReference type="PIRSF" id="PIRSF001535">
    <property type="entry name" value="ProRS_1"/>
    <property type="match status" value="1"/>
</dbReference>
<comment type="subcellular location">
    <subcellularLocation>
        <location evidence="1 10">Cytoplasm</location>
    </subcellularLocation>
</comment>
<dbReference type="NCBIfam" id="NF006625">
    <property type="entry name" value="PRK09194.1"/>
    <property type="match status" value="1"/>
</dbReference>
<dbReference type="CDD" id="cd00861">
    <property type="entry name" value="ProRS_anticodon_short"/>
    <property type="match status" value="1"/>
</dbReference>
<proteinExistence type="inferred from homology"/>
<dbReference type="Pfam" id="PF04073">
    <property type="entry name" value="tRNA_edit"/>
    <property type="match status" value="1"/>
</dbReference>
<reference evidence="12 13" key="1">
    <citation type="journal article" date="2016" name="Front. Microbiol.">
        <title>Single-Cell (Meta-)Genomics of a Dimorphic Candidatus Thiomargarita nelsonii Reveals Genomic Plasticity.</title>
        <authorList>
            <person name="Flood B.E."/>
            <person name="Fliss P."/>
            <person name="Jones D.S."/>
            <person name="Dick G.J."/>
            <person name="Jain S."/>
            <person name="Kaster A.K."/>
            <person name="Winkel M."/>
            <person name="Mussmann M."/>
            <person name="Bailey J."/>
        </authorList>
    </citation>
    <scope>NUCLEOTIDE SEQUENCE [LARGE SCALE GENOMIC DNA]</scope>
    <source>
        <strain evidence="12">Hydrate Ridge</strain>
    </source>
</reference>
<keyword evidence="4 10" id="KW-0436">Ligase</keyword>
<comment type="function">
    <text evidence="10">Catalyzes the attachment of proline to tRNA(Pro) in a two-step reaction: proline is first activated by ATP to form Pro-AMP and then transferred to the acceptor end of tRNA(Pro). As ProRS can inadvertently accommodate and process non-cognate amino acids such as alanine and cysteine, to avoid such errors it has two additional distinct editing activities against alanine. One activity is designated as 'pretransfer' editing and involves the tRNA(Pro)-independent hydrolysis of activated Ala-AMP. The other activity is designated 'posttransfer' editing and involves deacylation of mischarged Ala-tRNA(Pro). The misacylated Cys-tRNA(Pro) is not edited by ProRS.</text>
</comment>
<name>A0A4E0QMT2_9GAMM</name>
<evidence type="ECO:0000256" key="3">
    <source>
        <dbReference type="ARBA" id="ARBA00022490"/>
    </source>
</evidence>
<evidence type="ECO:0000256" key="10">
    <source>
        <dbReference type="HAMAP-Rule" id="MF_01569"/>
    </source>
</evidence>
<protein>
    <recommendedName>
        <fullName evidence="10">Proline--tRNA ligase</fullName>
        <ecNumber evidence="10">6.1.1.15</ecNumber>
    </recommendedName>
    <alternativeName>
        <fullName evidence="10">Prolyl-tRNA synthetase</fullName>
        <shortName evidence="10">ProRS</shortName>
    </alternativeName>
</protein>
<dbReference type="InterPro" id="IPR023717">
    <property type="entry name" value="Pro-tRNA-Synthase_IIa_type1"/>
</dbReference>
<dbReference type="GO" id="GO:0006433">
    <property type="term" value="P:prolyl-tRNA aminoacylation"/>
    <property type="evidence" value="ECO:0007669"/>
    <property type="project" value="UniProtKB-UniRule"/>
</dbReference>
<feature type="domain" description="Aminoacyl-transfer RNA synthetases class-II family profile" evidence="11">
    <location>
        <begin position="38"/>
        <end position="465"/>
    </location>
</feature>
<dbReference type="PANTHER" id="PTHR42753">
    <property type="entry name" value="MITOCHONDRIAL RIBOSOME PROTEIN L39/PROLYL-TRNA LIGASE FAMILY MEMBER"/>
    <property type="match status" value="1"/>
</dbReference>
<comment type="caution">
    <text evidence="12">The sequence shown here is derived from an EMBL/GenBank/DDBJ whole genome shotgun (WGS) entry which is preliminary data.</text>
</comment>
<keyword evidence="6 10" id="KW-0067">ATP-binding</keyword>
<dbReference type="InterPro" id="IPR004500">
    <property type="entry name" value="Pro-tRNA-synth_IIa_bac-type"/>
</dbReference>
<evidence type="ECO:0000256" key="9">
    <source>
        <dbReference type="ARBA" id="ARBA00047671"/>
    </source>
</evidence>
<evidence type="ECO:0000256" key="5">
    <source>
        <dbReference type="ARBA" id="ARBA00022741"/>
    </source>
</evidence>
<dbReference type="Gene3D" id="3.30.930.10">
    <property type="entry name" value="Bira Bifunctional Protein, Domain 2"/>
    <property type="match status" value="2"/>
</dbReference>
<evidence type="ECO:0000313" key="12">
    <source>
        <dbReference type="EMBL" id="TGO02709.1"/>
    </source>
</evidence>
<keyword evidence="13" id="KW-1185">Reference proteome</keyword>
<dbReference type="SUPFAM" id="SSF55826">
    <property type="entry name" value="YbaK/ProRS associated domain"/>
    <property type="match status" value="1"/>
</dbReference>
<dbReference type="PROSITE" id="PS50862">
    <property type="entry name" value="AA_TRNA_LIGASE_II"/>
    <property type="match status" value="1"/>
</dbReference>
<comment type="domain">
    <text evidence="10">Consists of three domains: the N-terminal catalytic domain, the editing domain and the C-terminal anticodon-binding domain.</text>
</comment>
<dbReference type="FunFam" id="3.30.930.10:FF:000097">
    <property type="entry name" value="Proline--tRNA ligase"/>
    <property type="match status" value="1"/>
</dbReference>
<evidence type="ECO:0000256" key="1">
    <source>
        <dbReference type="ARBA" id="ARBA00004496"/>
    </source>
</evidence>
<keyword evidence="3 10" id="KW-0963">Cytoplasm</keyword>
<dbReference type="InterPro" id="IPR007214">
    <property type="entry name" value="YbaK/aa-tRNA-synth-assoc-dom"/>
</dbReference>
<dbReference type="AlphaFoldDB" id="A0A4E0QMT2"/>
<evidence type="ECO:0000256" key="7">
    <source>
        <dbReference type="ARBA" id="ARBA00022917"/>
    </source>
</evidence>
<comment type="subunit">
    <text evidence="2 10">Homodimer.</text>
</comment>
<evidence type="ECO:0000256" key="6">
    <source>
        <dbReference type="ARBA" id="ARBA00022840"/>
    </source>
</evidence>
<dbReference type="InterPro" id="IPR006195">
    <property type="entry name" value="aa-tRNA-synth_II"/>
</dbReference>
<dbReference type="InterPro" id="IPR045864">
    <property type="entry name" value="aa-tRNA-synth_II/BPL/LPL"/>
</dbReference>
<dbReference type="GO" id="GO:0005524">
    <property type="term" value="F:ATP binding"/>
    <property type="evidence" value="ECO:0007669"/>
    <property type="project" value="UniProtKB-UniRule"/>
</dbReference>
<accession>A0A4E0QMT2</accession>
<organism evidence="12 13">
    <name type="scientific">Candidatus Thiomargarita nelsonii</name>
    <dbReference type="NCBI Taxonomy" id="1003181"/>
    <lineage>
        <taxon>Bacteria</taxon>
        <taxon>Pseudomonadati</taxon>
        <taxon>Pseudomonadota</taxon>
        <taxon>Gammaproteobacteria</taxon>
        <taxon>Thiotrichales</taxon>
        <taxon>Thiotrichaceae</taxon>
        <taxon>Thiomargarita</taxon>
    </lineage>
</organism>
<dbReference type="Pfam" id="PF00587">
    <property type="entry name" value="tRNA-synt_2b"/>
    <property type="match status" value="1"/>
</dbReference>
<gene>
    <name evidence="10" type="primary">proS</name>
    <name evidence="12" type="ORF">PN36_20310</name>
</gene>
<dbReference type="InterPro" id="IPR050062">
    <property type="entry name" value="Pro-tRNA_synthetase"/>
</dbReference>
<dbReference type="CDD" id="cd04334">
    <property type="entry name" value="ProRS-INS"/>
    <property type="match status" value="1"/>
</dbReference>
<evidence type="ECO:0000256" key="2">
    <source>
        <dbReference type="ARBA" id="ARBA00011738"/>
    </source>
</evidence>
<dbReference type="Proteomes" id="UP000030428">
    <property type="component" value="Unassembled WGS sequence"/>
</dbReference>
<sequence length="569" mass="63662">MRTTRFLLTTFKETPADAEIISHQLMLRAGMIRKLAAGLYTWLPLGLRVLHKVENIVREEMDKSGAQEVLMPAIQPAELWQESGRWNKYGPELLRLTDRHKREFCFGPTHEEIITHLIRHEIRSYKQLPANFYQIQTKFRDEIRPRFGIMRAREFLMKDAYSFHLDQASLQETYDLMFETYSNIFKRLGLKFRPVLADTGNIGGSGSHEFHVLAESGEDAIAYSTTSDYAANVEMAPALPPKGERPQATATMTVVDTPDQHTIDEISQFLKVKSSQCVKTLLVKGEEEGLVALVLRGDHSLNAIKAAKFPQVANPLLFAEPAQIRETIGCEIGSIGPVELNVPILVDHSAAHLADFVCGANKDGQHLIGVNWGRDLAEPQSVDLRNIEIGDPSPDGEGVLAIARGIEVGHIFQLGQKYSKAMQASVLDEKGRSVILTMGCYGIGVSRLVAAAIEQNHDEHGIIWPQNLAPFTVALLPMSMHKSQRLRDAAFDMYNKLQAAGIEVLFDDRKERPGVMFADAELMGIPHRLVVGERGLDKGEIEYKGRCDKKAQYVQLESVIEFIEDKLQN</sequence>
<dbReference type="GO" id="GO:0004827">
    <property type="term" value="F:proline-tRNA ligase activity"/>
    <property type="evidence" value="ECO:0007669"/>
    <property type="project" value="UniProtKB-UniRule"/>
</dbReference>
<dbReference type="PANTHER" id="PTHR42753:SF2">
    <property type="entry name" value="PROLINE--TRNA LIGASE"/>
    <property type="match status" value="1"/>
</dbReference>
<dbReference type="EC" id="6.1.1.15" evidence="10"/>
<dbReference type="SUPFAM" id="SSF55681">
    <property type="entry name" value="Class II aaRS and biotin synthetases"/>
    <property type="match status" value="1"/>
</dbReference>
<dbReference type="NCBIfam" id="TIGR00409">
    <property type="entry name" value="proS_fam_II"/>
    <property type="match status" value="1"/>
</dbReference>
<keyword evidence="7 10" id="KW-0648">Protein biosynthesis</keyword>
<dbReference type="HAMAP" id="MF_01569">
    <property type="entry name" value="Pro_tRNA_synth_type1"/>
    <property type="match status" value="1"/>
</dbReference>
<keyword evidence="5 10" id="KW-0547">Nucleotide-binding</keyword>
<keyword evidence="8 10" id="KW-0030">Aminoacyl-tRNA synthetase</keyword>